<comment type="similarity">
    <text evidence="2">Belongs to the glycosyl hydrolase 20 family.</text>
</comment>
<dbReference type="SUPFAM" id="SSF51445">
    <property type="entry name" value="(Trans)glycosidases"/>
    <property type="match status" value="1"/>
</dbReference>
<evidence type="ECO:0000259" key="9">
    <source>
        <dbReference type="Pfam" id="PF14845"/>
    </source>
</evidence>
<sequence>MVECQLTCDEYALLWPKPKSAQLGKTVSTVSVSRIDLVNDDSGDVQVIKMLHRIINDQIAWMKLKSNEQSPNSSEHELRITYLGGDGNSTEPKICRESQEGYTLSTAKAGSVITANITAAEFFGARHGIETLFQLIEFDEVKNSFIILDDVINTQDQIKDILEYANYRGVQVIPEQNQPAHVGHGWNFPGAENYTVCLNAEPWYDYCVEPPCGQLWCEFQEKSSAKLKSVYETKKDENETSLRIIVWTSRITLPEYNDNLDPDTYTIQIWTKGSNNLSDPTISSLLDKGYDVIFSNYESTYLNCGFGAWVGEGKNWCSPYMGWQELYENDIYKLVERRGFQLTDKIKSQILGGETNMWSEQVDNTLVEGNIFPRSNTFAERLWSNPSTNWYEAETRILNHRHSLVQRGIRAAALQPEWFRLNEGQCYGNTDTPNFEIAASETTTDTLEASST</sequence>
<name>A0A553NR39_TIGCA</name>
<dbReference type="PANTHER" id="PTHR22600">
    <property type="entry name" value="BETA-HEXOSAMINIDASE"/>
    <property type="match status" value="1"/>
</dbReference>
<dbReference type="GO" id="GO:0016231">
    <property type="term" value="F:beta-N-acetylglucosaminidase activity"/>
    <property type="evidence" value="ECO:0007669"/>
    <property type="project" value="TreeGrafter"/>
</dbReference>
<dbReference type="InterPro" id="IPR025705">
    <property type="entry name" value="Beta_hexosaminidase_sua/sub"/>
</dbReference>
<dbReference type="InterPro" id="IPR017853">
    <property type="entry name" value="GH"/>
</dbReference>
<dbReference type="InterPro" id="IPR029018">
    <property type="entry name" value="Hex-like_dom2"/>
</dbReference>
<accession>A0A553NR39</accession>
<evidence type="ECO:0000313" key="11">
    <source>
        <dbReference type="Proteomes" id="UP000318571"/>
    </source>
</evidence>
<dbReference type="Proteomes" id="UP000318571">
    <property type="component" value="Chromosome 4"/>
</dbReference>
<feature type="domain" description="Glycoside hydrolase family 20 catalytic" evidence="8">
    <location>
        <begin position="154"/>
        <end position="230"/>
    </location>
</feature>
<proteinExistence type="inferred from homology"/>
<dbReference type="GO" id="GO:0030203">
    <property type="term" value="P:glycosaminoglycan metabolic process"/>
    <property type="evidence" value="ECO:0007669"/>
    <property type="project" value="TreeGrafter"/>
</dbReference>
<dbReference type="InterPro" id="IPR029019">
    <property type="entry name" value="HEX_eukaryotic_N"/>
</dbReference>
<comment type="caution">
    <text evidence="10">The sequence shown here is derived from an EMBL/GenBank/DDBJ whole genome shotgun (WGS) entry which is preliminary data.</text>
</comment>
<dbReference type="GO" id="GO:0005975">
    <property type="term" value="P:carbohydrate metabolic process"/>
    <property type="evidence" value="ECO:0007669"/>
    <property type="project" value="InterPro"/>
</dbReference>
<dbReference type="STRING" id="6832.A0A553NR39"/>
<feature type="domain" description="Beta-hexosaminidase eukaryotic type N-terminal" evidence="9">
    <location>
        <begin position="14"/>
        <end position="135"/>
    </location>
</feature>
<dbReference type="EMBL" id="VCGU01000011">
    <property type="protein sequence ID" value="TRY67901.1"/>
    <property type="molecule type" value="Genomic_DNA"/>
</dbReference>
<keyword evidence="6" id="KW-0325">Glycoprotein</keyword>
<keyword evidence="7" id="KW-0326">Glycosidase</keyword>
<evidence type="ECO:0000256" key="5">
    <source>
        <dbReference type="ARBA" id="ARBA00022801"/>
    </source>
</evidence>
<dbReference type="EC" id="3.2.1.52" evidence="3"/>
<dbReference type="Gene3D" id="3.20.20.80">
    <property type="entry name" value="Glycosidases"/>
    <property type="match status" value="1"/>
</dbReference>
<dbReference type="SUPFAM" id="SSF55545">
    <property type="entry name" value="beta-N-acetylhexosaminidase-like domain"/>
    <property type="match status" value="1"/>
</dbReference>
<protein>
    <recommendedName>
        <fullName evidence="3">beta-N-acetylhexosaminidase</fullName>
        <ecNumber evidence="3">3.2.1.52</ecNumber>
    </recommendedName>
</protein>
<dbReference type="Pfam" id="PF14845">
    <property type="entry name" value="Glycohydro_20b2"/>
    <property type="match status" value="1"/>
</dbReference>
<evidence type="ECO:0000256" key="1">
    <source>
        <dbReference type="ARBA" id="ARBA00001231"/>
    </source>
</evidence>
<evidence type="ECO:0000256" key="6">
    <source>
        <dbReference type="ARBA" id="ARBA00023180"/>
    </source>
</evidence>
<dbReference type="Gene3D" id="3.30.379.10">
    <property type="entry name" value="Chitobiase/beta-hexosaminidase domain 2-like"/>
    <property type="match status" value="1"/>
</dbReference>
<evidence type="ECO:0000256" key="3">
    <source>
        <dbReference type="ARBA" id="ARBA00012663"/>
    </source>
</evidence>
<dbReference type="Pfam" id="PF00728">
    <property type="entry name" value="Glyco_hydro_20"/>
    <property type="match status" value="2"/>
</dbReference>
<comment type="catalytic activity">
    <reaction evidence="1">
        <text>Hydrolysis of terminal non-reducing N-acetyl-D-hexosamine residues in N-acetyl-beta-D-hexosaminides.</text>
        <dbReference type="EC" id="3.2.1.52"/>
    </reaction>
</comment>
<evidence type="ECO:0000256" key="4">
    <source>
        <dbReference type="ARBA" id="ARBA00022729"/>
    </source>
</evidence>
<dbReference type="GO" id="GO:0005886">
    <property type="term" value="C:plasma membrane"/>
    <property type="evidence" value="ECO:0007669"/>
    <property type="project" value="TreeGrafter"/>
</dbReference>
<keyword evidence="4" id="KW-0732">Signal</keyword>
<evidence type="ECO:0000259" key="8">
    <source>
        <dbReference type="Pfam" id="PF00728"/>
    </source>
</evidence>
<dbReference type="AlphaFoldDB" id="A0A553NR39"/>
<evidence type="ECO:0000313" key="10">
    <source>
        <dbReference type="EMBL" id="TRY67901.1"/>
    </source>
</evidence>
<organism evidence="10 11">
    <name type="scientific">Tigriopus californicus</name>
    <name type="common">Marine copepod</name>
    <dbReference type="NCBI Taxonomy" id="6832"/>
    <lineage>
        <taxon>Eukaryota</taxon>
        <taxon>Metazoa</taxon>
        <taxon>Ecdysozoa</taxon>
        <taxon>Arthropoda</taxon>
        <taxon>Crustacea</taxon>
        <taxon>Multicrustacea</taxon>
        <taxon>Hexanauplia</taxon>
        <taxon>Copepoda</taxon>
        <taxon>Harpacticoida</taxon>
        <taxon>Harpacticidae</taxon>
        <taxon>Tigriopus</taxon>
    </lineage>
</organism>
<evidence type="ECO:0000256" key="2">
    <source>
        <dbReference type="ARBA" id="ARBA00006285"/>
    </source>
</evidence>
<gene>
    <name evidence="10" type="ORF">TCAL_15791</name>
</gene>
<feature type="domain" description="Glycoside hydrolase family 20 catalytic" evidence="8">
    <location>
        <begin position="237"/>
        <end position="385"/>
    </location>
</feature>
<evidence type="ECO:0000256" key="7">
    <source>
        <dbReference type="ARBA" id="ARBA00023295"/>
    </source>
</evidence>
<keyword evidence="11" id="KW-1185">Reference proteome</keyword>
<dbReference type="InterPro" id="IPR015883">
    <property type="entry name" value="Glyco_hydro_20_cat"/>
</dbReference>
<reference evidence="10 11" key="1">
    <citation type="journal article" date="2018" name="Nat. Ecol. Evol.">
        <title>Genomic signatures of mitonuclear coevolution across populations of Tigriopus californicus.</title>
        <authorList>
            <person name="Barreto F.S."/>
            <person name="Watson E.T."/>
            <person name="Lima T.G."/>
            <person name="Willett C.S."/>
            <person name="Edmands S."/>
            <person name="Li W."/>
            <person name="Burton R.S."/>
        </authorList>
    </citation>
    <scope>NUCLEOTIDE SEQUENCE [LARGE SCALE GENOMIC DNA]</scope>
    <source>
        <strain evidence="10 11">San Diego</strain>
    </source>
</reference>
<keyword evidence="5" id="KW-0378">Hydrolase</keyword>
<dbReference type="PANTHER" id="PTHR22600:SF26">
    <property type="entry name" value="BETA-N-ACETYLHEXOSAMINIDASE"/>
    <property type="match status" value="1"/>
</dbReference>